<accession>A0A0W8FPW9</accession>
<protein>
    <recommendedName>
        <fullName evidence="2">DUF5329 domain-containing protein</fullName>
    </recommendedName>
</protein>
<dbReference type="EMBL" id="LNQE01000946">
    <property type="protein sequence ID" value="KUG22670.1"/>
    <property type="molecule type" value="Genomic_DNA"/>
</dbReference>
<reference evidence="1" key="1">
    <citation type="journal article" date="2015" name="Proc. Natl. Acad. Sci. U.S.A.">
        <title>Networks of energetic and metabolic interactions define dynamics in microbial communities.</title>
        <authorList>
            <person name="Embree M."/>
            <person name="Liu J.K."/>
            <person name="Al-Bassam M.M."/>
            <person name="Zengler K."/>
        </authorList>
    </citation>
    <scope>NUCLEOTIDE SEQUENCE</scope>
</reference>
<dbReference type="AlphaFoldDB" id="A0A0W8FPW9"/>
<dbReference type="InterPro" id="IPR035242">
    <property type="entry name" value="DUF5329"/>
</dbReference>
<dbReference type="Pfam" id="PF17263">
    <property type="entry name" value="DUF5329"/>
    <property type="match status" value="1"/>
</dbReference>
<evidence type="ECO:0008006" key="2">
    <source>
        <dbReference type="Google" id="ProtNLM"/>
    </source>
</evidence>
<sequence>MKKALIAAFVILALFSGALGAQDNIEKKKIDFLISSVEHLKGAVFIRNGSEYDGKKAAEHLRLKLKNAGGRVQNADDFIRLCASRSYITGKPYMIRFSDGKTIKSEKYFREKLKECSSTVKKCD</sequence>
<name>A0A0W8FPW9_9ZZZZ</name>
<comment type="caution">
    <text evidence="1">The sequence shown here is derived from an EMBL/GenBank/DDBJ whole genome shotgun (WGS) entry which is preliminary data.</text>
</comment>
<gene>
    <name evidence="1" type="ORF">ASZ90_007565</name>
</gene>
<proteinExistence type="predicted"/>
<organism evidence="1">
    <name type="scientific">hydrocarbon metagenome</name>
    <dbReference type="NCBI Taxonomy" id="938273"/>
    <lineage>
        <taxon>unclassified sequences</taxon>
        <taxon>metagenomes</taxon>
        <taxon>ecological metagenomes</taxon>
    </lineage>
</organism>
<evidence type="ECO:0000313" key="1">
    <source>
        <dbReference type="EMBL" id="KUG22670.1"/>
    </source>
</evidence>